<dbReference type="PANTHER" id="PTHR31377:SF0">
    <property type="entry name" value="AGMATINE DEIMINASE-RELATED"/>
    <property type="match status" value="1"/>
</dbReference>
<accession>A0A2S9TFJ5</accession>
<dbReference type="GO" id="GO:0009446">
    <property type="term" value="P:putrescine biosynthetic process"/>
    <property type="evidence" value="ECO:0007669"/>
    <property type="project" value="InterPro"/>
</dbReference>
<comment type="caution">
    <text evidence="2">The sequence shown here is derived from an EMBL/GenBank/DDBJ whole genome shotgun (WGS) entry which is preliminary data.</text>
</comment>
<dbReference type="Pfam" id="PF04371">
    <property type="entry name" value="PAD_porph"/>
    <property type="match status" value="1"/>
</dbReference>
<protein>
    <recommendedName>
        <fullName evidence="4">Agmatine deiminase family protein</fullName>
    </recommendedName>
</protein>
<dbReference type="Gene3D" id="3.75.10.10">
    <property type="entry name" value="L-arginine/glycine Amidinotransferase, Chain A"/>
    <property type="match status" value="1"/>
</dbReference>
<evidence type="ECO:0008006" key="4">
    <source>
        <dbReference type="Google" id="ProtNLM"/>
    </source>
</evidence>
<evidence type="ECO:0000313" key="2">
    <source>
        <dbReference type="EMBL" id="PRM97592.1"/>
    </source>
</evidence>
<dbReference type="SUPFAM" id="SSF55909">
    <property type="entry name" value="Pentein"/>
    <property type="match status" value="1"/>
</dbReference>
<name>A0A2S9TFJ5_9BACT</name>
<dbReference type="GO" id="GO:0004668">
    <property type="term" value="F:protein-arginine deiminase activity"/>
    <property type="evidence" value="ECO:0007669"/>
    <property type="project" value="InterPro"/>
</dbReference>
<dbReference type="InterPro" id="IPR007466">
    <property type="entry name" value="Peptidyl-Arg-deiminase_porph"/>
</dbReference>
<dbReference type="AlphaFoldDB" id="A0A2S9TFJ5"/>
<dbReference type="PANTHER" id="PTHR31377">
    <property type="entry name" value="AGMATINE DEIMINASE-RELATED"/>
    <property type="match status" value="1"/>
</dbReference>
<reference evidence="2 3" key="1">
    <citation type="submission" date="2017-09" db="EMBL/GenBank/DDBJ databases">
        <title>Reassesment of A. cryaerophilus.</title>
        <authorList>
            <person name="Perez-Cataluna A."/>
            <person name="Collado L."/>
            <person name="Salgado O."/>
            <person name="Lefinanco V."/>
            <person name="Figueras M.J."/>
        </authorList>
    </citation>
    <scope>NUCLEOTIDE SEQUENCE [LARGE SCALE GENOMIC DNA]</scope>
    <source>
        <strain evidence="2 3">LMG 9065</strain>
    </source>
</reference>
<proteinExistence type="predicted"/>
<keyword evidence="1" id="KW-0378">Hydrolase</keyword>
<gene>
    <name evidence="2" type="ORF">CJ670_05230</name>
</gene>
<sequence>MKTIRLSKLLFTNYPKESRNLVKILNKHNISYEILKNTKDIWTRDFMPFCLDDGTLVSYIYEPDYLQNGKYQNIKTKIVYEKNHIDLVIDGGNFVRYENKAIMTDKVFKENPSKTKDEIIKIIKTKCDLEDLIIIPKQPYDIYGHSDSMVRWIDENSVLVNDFSIESKTFNNKLIKALKKHYLNIKAMKYTDSFFTKDRNWGAYLNFVKIENVLIVPIYGINEDFLALEQLQNIYKNCIIEPIKFDSIIKNGGALHCVSCEKIEFGKRGKER</sequence>
<evidence type="ECO:0000313" key="3">
    <source>
        <dbReference type="Proteomes" id="UP000239151"/>
    </source>
</evidence>
<organism evidence="2 3">
    <name type="scientific">Aliarcobacter cryaerophilus</name>
    <dbReference type="NCBI Taxonomy" id="28198"/>
    <lineage>
        <taxon>Bacteria</taxon>
        <taxon>Pseudomonadati</taxon>
        <taxon>Campylobacterota</taxon>
        <taxon>Epsilonproteobacteria</taxon>
        <taxon>Campylobacterales</taxon>
        <taxon>Arcobacteraceae</taxon>
        <taxon>Aliarcobacter</taxon>
    </lineage>
</organism>
<dbReference type="Proteomes" id="UP000239151">
    <property type="component" value="Unassembled WGS sequence"/>
</dbReference>
<dbReference type="EMBL" id="NXGI01000009">
    <property type="protein sequence ID" value="PRM97592.1"/>
    <property type="molecule type" value="Genomic_DNA"/>
</dbReference>
<evidence type="ECO:0000256" key="1">
    <source>
        <dbReference type="ARBA" id="ARBA00022801"/>
    </source>
</evidence>